<dbReference type="Pfam" id="PF08447">
    <property type="entry name" value="PAS_3"/>
    <property type="match status" value="1"/>
</dbReference>
<comment type="caution">
    <text evidence="8">The sequence shown here is derived from an EMBL/GenBank/DDBJ whole genome shotgun (WGS) entry which is preliminary data.</text>
</comment>
<evidence type="ECO:0000313" key="8">
    <source>
        <dbReference type="EMBL" id="GLI33165.1"/>
    </source>
</evidence>
<dbReference type="InterPro" id="IPR013655">
    <property type="entry name" value="PAS_fold_3"/>
</dbReference>
<keyword evidence="9" id="KW-1185">Reference proteome</keyword>
<dbReference type="Proteomes" id="UP001144372">
    <property type="component" value="Unassembled WGS sequence"/>
</dbReference>
<dbReference type="InterPro" id="IPR000700">
    <property type="entry name" value="PAS-assoc_C"/>
</dbReference>
<evidence type="ECO:0000313" key="9">
    <source>
        <dbReference type="Proteomes" id="UP001144372"/>
    </source>
</evidence>
<evidence type="ECO:0000256" key="1">
    <source>
        <dbReference type="ARBA" id="ARBA00000085"/>
    </source>
</evidence>
<reference evidence="8" key="1">
    <citation type="submission" date="2022-12" db="EMBL/GenBank/DDBJ databases">
        <title>Reference genome sequencing for broad-spectrum identification of bacterial and archaeal isolates by mass spectrometry.</title>
        <authorList>
            <person name="Sekiguchi Y."/>
            <person name="Tourlousse D.M."/>
        </authorList>
    </citation>
    <scope>NUCLEOTIDE SEQUENCE</scope>
    <source>
        <strain evidence="8">ASRB1</strain>
    </source>
</reference>
<organism evidence="8 9">
    <name type="scientific">Desulforhabdus amnigena</name>
    <dbReference type="NCBI Taxonomy" id="40218"/>
    <lineage>
        <taxon>Bacteria</taxon>
        <taxon>Pseudomonadati</taxon>
        <taxon>Thermodesulfobacteriota</taxon>
        <taxon>Syntrophobacteria</taxon>
        <taxon>Syntrophobacterales</taxon>
        <taxon>Syntrophobacteraceae</taxon>
        <taxon>Desulforhabdus</taxon>
    </lineage>
</organism>
<dbReference type="InterPro" id="IPR013767">
    <property type="entry name" value="PAS_fold"/>
</dbReference>
<sequence length="503" mass="57794">MTHKTFEDAEEIKICQGDIDYQGIVKHINDGVLIIREGKIVFANNAFYEMSQRGPEEVIGSDFSEYVFAADWDRVKKYCRDRLFTENLSDTIEFRMPQRDGVAIIEMKVSVVECGGAPAILGALTDITERRKTRLELQRIKERLESIIQSMTEVVVSLSPRDFSILAINPAAEALYGIPVRDFVSGEHHILEFVHSSDVDRVNRFFRNLPEAEFDELQYRIISRNRQVKWVVDEGHVVYSDKGTIRRIDHVIRDITDEKKAIDALRLSEEKYRDFFESTTDMAFTITPEGDFIEINEAGLKLLGLENMEEAYETNIKNFYVDVSEREELVREIYGKGHVEGHQVKFKNKAGDIIEVAVTARAKIDESGRHIYHEGIVHNVTKALEDQRNRVLRNAAGGMCHHLNTHLMQLYGSNDALREEIESLDVLIERLAEGENPQMVVRLMKGIMKDIHRYSKGIDGAYKKISEVTTAFNKAFRYKEETYLTSTILDIFKAYGYEEDGSK</sequence>
<dbReference type="Gene3D" id="3.30.450.20">
    <property type="entry name" value="PAS domain"/>
    <property type="match status" value="3"/>
</dbReference>
<gene>
    <name evidence="8" type="ORF">DAMNIGENAA_05980</name>
</gene>
<dbReference type="RefSeq" id="WP_281792183.1">
    <property type="nucleotide sequence ID" value="NZ_BSDR01000001.1"/>
</dbReference>
<dbReference type="GO" id="GO:0006355">
    <property type="term" value="P:regulation of DNA-templated transcription"/>
    <property type="evidence" value="ECO:0007669"/>
    <property type="project" value="InterPro"/>
</dbReference>
<comment type="catalytic activity">
    <reaction evidence="1">
        <text>ATP + protein L-histidine = ADP + protein N-phospho-L-histidine.</text>
        <dbReference type="EC" id="2.7.13.3"/>
    </reaction>
</comment>
<accession>A0A9W6CZR2</accession>
<dbReference type="PANTHER" id="PTHR43304:SF1">
    <property type="entry name" value="PAC DOMAIN-CONTAINING PROTEIN"/>
    <property type="match status" value="1"/>
</dbReference>
<feature type="domain" description="PAS" evidence="6">
    <location>
        <begin position="268"/>
        <end position="309"/>
    </location>
</feature>
<keyword evidence="5" id="KW-0418">Kinase</keyword>
<dbReference type="PROSITE" id="PS50113">
    <property type="entry name" value="PAC"/>
    <property type="match status" value="2"/>
</dbReference>
<evidence type="ECO:0000259" key="6">
    <source>
        <dbReference type="PROSITE" id="PS50112"/>
    </source>
</evidence>
<dbReference type="EC" id="2.7.13.3" evidence="2"/>
<dbReference type="SMART" id="SM00091">
    <property type="entry name" value="PAS"/>
    <property type="match status" value="3"/>
</dbReference>
<evidence type="ECO:0000256" key="5">
    <source>
        <dbReference type="ARBA" id="ARBA00022777"/>
    </source>
</evidence>
<protein>
    <recommendedName>
        <fullName evidence="2">histidine kinase</fullName>
        <ecNumber evidence="2">2.7.13.3</ecNumber>
    </recommendedName>
</protein>
<dbReference type="InterPro" id="IPR000014">
    <property type="entry name" value="PAS"/>
</dbReference>
<dbReference type="Pfam" id="PF00989">
    <property type="entry name" value="PAS"/>
    <property type="match status" value="2"/>
</dbReference>
<proteinExistence type="predicted"/>
<dbReference type="EMBL" id="BSDR01000001">
    <property type="protein sequence ID" value="GLI33165.1"/>
    <property type="molecule type" value="Genomic_DNA"/>
</dbReference>
<feature type="domain" description="PAS" evidence="6">
    <location>
        <begin position="140"/>
        <end position="213"/>
    </location>
</feature>
<dbReference type="InterPro" id="IPR035965">
    <property type="entry name" value="PAS-like_dom_sf"/>
</dbReference>
<keyword evidence="3" id="KW-0597">Phosphoprotein</keyword>
<dbReference type="PANTHER" id="PTHR43304">
    <property type="entry name" value="PHYTOCHROME-LIKE PROTEIN CPH1"/>
    <property type="match status" value="1"/>
</dbReference>
<name>A0A9W6CZR2_9BACT</name>
<dbReference type="GO" id="GO:0004673">
    <property type="term" value="F:protein histidine kinase activity"/>
    <property type="evidence" value="ECO:0007669"/>
    <property type="project" value="UniProtKB-EC"/>
</dbReference>
<feature type="domain" description="PAC" evidence="7">
    <location>
        <begin position="90"/>
        <end position="139"/>
    </location>
</feature>
<evidence type="ECO:0000256" key="4">
    <source>
        <dbReference type="ARBA" id="ARBA00022679"/>
    </source>
</evidence>
<dbReference type="SUPFAM" id="SSF55785">
    <property type="entry name" value="PYP-like sensor domain (PAS domain)"/>
    <property type="match status" value="3"/>
</dbReference>
<dbReference type="InterPro" id="IPR052162">
    <property type="entry name" value="Sensor_kinase/Photoreceptor"/>
</dbReference>
<evidence type="ECO:0000256" key="2">
    <source>
        <dbReference type="ARBA" id="ARBA00012438"/>
    </source>
</evidence>
<dbReference type="PROSITE" id="PS50112">
    <property type="entry name" value="PAS"/>
    <property type="match status" value="2"/>
</dbReference>
<keyword evidence="4" id="KW-0808">Transferase</keyword>
<dbReference type="InterPro" id="IPR001610">
    <property type="entry name" value="PAC"/>
</dbReference>
<dbReference type="SMART" id="SM00086">
    <property type="entry name" value="PAC"/>
    <property type="match status" value="3"/>
</dbReference>
<dbReference type="AlphaFoldDB" id="A0A9W6CZR2"/>
<dbReference type="NCBIfam" id="TIGR00229">
    <property type="entry name" value="sensory_box"/>
    <property type="match status" value="3"/>
</dbReference>
<dbReference type="CDD" id="cd00130">
    <property type="entry name" value="PAS"/>
    <property type="match status" value="3"/>
</dbReference>
<feature type="domain" description="PAC" evidence="7">
    <location>
        <begin position="215"/>
        <end position="267"/>
    </location>
</feature>
<evidence type="ECO:0000256" key="3">
    <source>
        <dbReference type="ARBA" id="ARBA00022553"/>
    </source>
</evidence>
<evidence type="ECO:0000259" key="7">
    <source>
        <dbReference type="PROSITE" id="PS50113"/>
    </source>
</evidence>